<keyword evidence="1" id="KW-0805">Transcription regulation</keyword>
<evidence type="ECO:0000256" key="2">
    <source>
        <dbReference type="ARBA" id="ARBA00023125"/>
    </source>
</evidence>
<keyword evidence="2 7" id="KW-0238">DNA-binding</keyword>
<reference evidence="7 8" key="1">
    <citation type="submission" date="2019-06" db="EMBL/GenBank/DDBJ databases">
        <title>Sequencing the genomes of 1000 actinobacteria strains.</title>
        <authorList>
            <person name="Klenk H.-P."/>
        </authorList>
    </citation>
    <scope>NUCLEOTIDE SEQUENCE [LARGE SCALE GENOMIC DNA]</scope>
    <source>
        <strain evidence="7 8">DSM 41695</strain>
    </source>
</reference>
<dbReference type="GO" id="GO:0006355">
    <property type="term" value="P:regulation of DNA-templated transcription"/>
    <property type="evidence" value="ECO:0007669"/>
    <property type="project" value="InterPro"/>
</dbReference>
<evidence type="ECO:0000313" key="7">
    <source>
        <dbReference type="EMBL" id="TWF86303.1"/>
    </source>
</evidence>
<dbReference type="PANTHER" id="PTHR43214:SF24">
    <property type="entry name" value="TRANSCRIPTIONAL REGULATORY PROTEIN NARL-RELATED"/>
    <property type="match status" value="1"/>
</dbReference>
<protein>
    <submittedName>
        <fullName evidence="7">DNA-binding NarL/FixJ family response regulator</fullName>
    </submittedName>
</protein>
<dbReference type="PROSITE" id="PS50110">
    <property type="entry name" value="RESPONSE_REGULATORY"/>
    <property type="match status" value="1"/>
</dbReference>
<dbReference type="Proteomes" id="UP000316603">
    <property type="component" value="Unassembled WGS sequence"/>
</dbReference>
<accession>A0A561TGP9</accession>
<dbReference type="AlphaFoldDB" id="A0A561TGP9"/>
<dbReference type="SUPFAM" id="SSF52172">
    <property type="entry name" value="CheY-like"/>
    <property type="match status" value="1"/>
</dbReference>
<evidence type="ECO:0000256" key="4">
    <source>
        <dbReference type="PROSITE-ProRule" id="PRU00169"/>
    </source>
</evidence>
<dbReference type="InterPro" id="IPR039420">
    <property type="entry name" value="WalR-like"/>
</dbReference>
<dbReference type="InterPro" id="IPR011006">
    <property type="entry name" value="CheY-like_superfamily"/>
</dbReference>
<feature type="domain" description="HTH luxR-type" evidence="5">
    <location>
        <begin position="139"/>
        <end position="204"/>
    </location>
</feature>
<keyword evidence="3" id="KW-0804">Transcription</keyword>
<evidence type="ECO:0000259" key="6">
    <source>
        <dbReference type="PROSITE" id="PS50110"/>
    </source>
</evidence>
<dbReference type="SMART" id="SM00421">
    <property type="entry name" value="HTH_LUXR"/>
    <property type="match status" value="1"/>
</dbReference>
<evidence type="ECO:0000313" key="8">
    <source>
        <dbReference type="Proteomes" id="UP000316603"/>
    </source>
</evidence>
<dbReference type="GO" id="GO:0000160">
    <property type="term" value="P:phosphorelay signal transduction system"/>
    <property type="evidence" value="ECO:0007669"/>
    <property type="project" value="InterPro"/>
</dbReference>
<sequence>MFRAGVRLELERTHDLELAGEAATEEEAVRELHGGSRPVPDVIVADFPLSRIREGDFVRTVGRLSEANAARLLVVSITESDEAVIAAMSAGARGFLGKTVPREHFLLAIRLVAAGGAVFGPAIAQRMQSYFSAFGDLPEQSGFSQLTLREREVLDLLARGCGNREIARRLFLAEKTVRNHVSHIFAKLNVSDRSMAVVLARNAGIGA</sequence>
<dbReference type="EMBL" id="VIWV01000001">
    <property type="protein sequence ID" value="TWF86303.1"/>
    <property type="molecule type" value="Genomic_DNA"/>
</dbReference>
<feature type="domain" description="Response regulatory" evidence="6">
    <location>
        <begin position="1"/>
        <end position="113"/>
    </location>
</feature>
<dbReference type="InterPro" id="IPR001789">
    <property type="entry name" value="Sig_transdc_resp-reg_receiver"/>
</dbReference>
<name>A0A561TGP9_9ACTN</name>
<dbReference type="InterPro" id="IPR016032">
    <property type="entry name" value="Sig_transdc_resp-reg_C-effctor"/>
</dbReference>
<dbReference type="PROSITE" id="PS50043">
    <property type="entry name" value="HTH_LUXR_2"/>
    <property type="match status" value="1"/>
</dbReference>
<evidence type="ECO:0000259" key="5">
    <source>
        <dbReference type="PROSITE" id="PS50043"/>
    </source>
</evidence>
<organism evidence="7 8">
    <name type="scientific">Streptomyces capillispiralis</name>
    <dbReference type="NCBI Taxonomy" id="68182"/>
    <lineage>
        <taxon>Bacteria</taxon>
        <taxon>Bacillati</taxon>
        <taxon>Actinomycetota</taxon>
        <taxon>Actinomycetes</taxon>
        <taxon>Kitasatosporales</taxon>
        <taxon>Streptomycetaceae</taxon>
        <taxon>Streptomyces</taxon>
    </lineage>
</organism>
<evidence type="ECO:0000256" key="1">
    <source>
        <dbReference type="ARBA" id="ARBA00023015"/>
    </source>
</evidence>
<dbReference type="Gene3D" id="3.40.50.2300">
    <property type="match status" value="1"/>
</dbReference>
<dbReference type="Pfam" id="PF00196">
    <property type="entry name" value="GerE"/>
    <property type="match status" value="1"/>
</dbReference>
<dbReference type="PROSITE" id="PS00622">
    <property type="entry name" value="HTH_LUXR_1"/>
    <property type="match status" value="1"/>
</dbReference>
<evidence type="ECO:0000256" key="3">
    <source>
        <dbReference type="ARBA" id="ARBA00023163"/>
    </source>
</evidence>
<dbReference type="InterPro" id="IPR000792">
    <property type="entry name" value="Tscrpt_reg_LuxR_C"/>
</dbReference>
<comment type="caution">
    <text evidence="7">The sequence shown here is derived from an EMBL/GenBank/DDBJ whole genome shotgun (WGS) entry which is preliminary data.</text>
</comment>
<keyword evidence="8" id="KW-1185">Reference proteome</keyword>
<dbReference type="SUPFAM" id="SSF46894">
    <property type="entry name" value="C-terminal effector domain of the bipartite response regulators"/>
    <property type="match status" value="1"/>
</dbReference>
<dbReference type="CDD" id="cd06170">
    <property type="entry name" value="LuxR_C_like"/>
    <property type="match status" value="1"/>
</dbReference>
<proteinExistence type="predicted"/>
<dbReference type="PANTHER" id="PTHR43214">
    <property type="entry name" value="TWO-COMPONENT RESPONSE REGULATOR"/>
    <property type="match status" value="1"/>
</dbReference>
<gene>
    <name evidence="7" type="ORF">FHX78_113268</name>
</gene>
<dbReference type="PRINTS" id="PR00038">
    <property type="entry name" value="HTHLUXR"/>
</dbReference>
<keyword evidence="4" id="KW-0597">Phosphoprotein</keyword>
<dbReference type="GO" id="GO:0003677">
    <property type="term" value="F:DNA binding"/>
    <property type="evidence" value="ECO:0007669"/>
    <property type="project" value="UniProtKB-KW"/>
</dbReference>
<feature type="modified residue" description="4-aspartylphosphate" evidence="4">
    <location>
        <position position="46"/>
    </location>
</feature>